<name>A0ABZ2ME57_9MICO</name>
<evidence type="ECO:0000256" key="16">
    <source>
        <dbReference type="SAM" id="MobiDB-lite"/>
    </source>
</evidence>
<dbReference type="Pfam" id="PF02518">
    <property type="entry name" value="HATPase_c"/>
    <property type="match status" value="1"/>
</dbReference>
<dbReference type="InterPro" id="IPR017205">
    <property type="entry name" value="Sig_transdc_His_kinase_ChrS"/>
</dbReference>
<evidence type="ECO:0000256" key="1">
    <source>
        <dbReference type="ARBA" id="ARBA00000085"/>
    </source>
</evidence>
<evidence type="ECO:0000256" key="4">
    <source>
        <dbReference type="ARBA" id="ARBA00012438"/>
    </source>
</evidence>
<keyword evidence="11" id="KW-0408">Iron</keyword>
<keyword evidence="8" id="KW-0808">Transferase</keyword>
<protein>
    <recommendedName>
        <fullName evidence="5">Oxygen sensor histidine kinase NreB</fullName>
        <ecNumber evidence="4">2.7.13.3</ecNumber>
    </recommendedName>
    <alternativeName>
        <fullName evidence="15">Nitrogen regulation protein B</fullName>
    </alternativeName>
</protein>
<evidence type="ECO:0000256" key="9">
    <source>
        <dbReference type="ARBA" id="ARBA00022723"/>
    </source>
</evidence>
<reference evidence="19 20" key="1">
    <citation type="submission" date="2024-02" db="EMBL/GenBank/DDBJ databases">
        <title>Janibacter sp. nov., isolated from gut of marine sandworm.</title>
        <authorList>
            <person name="Kim B."/>
            <person name="Jun M.O."/>
            <person name="Shin N.-R."/>
        </authorList>
    </citation>
    <scope>NUCLEOTIDE SEQUENCE [LARGE SCALE GENOMIC DNA]</scope>
    <source>
        <strain evidence="19 20">A1S7</strain>
    </source>
</reference>
<dbReference type="RefSeq" id="WP_338748015.1">
    <property type="nucleotide sequence ID" value="NZ_CP144913.1"/>
</dbReference>
<feature type="compositionally biased region" description="Polar residues" evidence="16">
    <location>
        <begin position="369"/>
        <end position="378"/>
    </location>
</feature>
<dbReference type="Gene3D" id="3.30.565.10">
    <property type="entry name" value="Histidine kinase-like ATPase, C-terminal domain"/>
    <property type="match status" value="1"/>
</dbReference>
<keyword evidence="12" id="KW-0902">Two-component regulatory system</keyword>
<evidence type="ECO:0000256" key="15">
    <source>
        <dbReference type="ARBA" id="ARBA00030800"/>
    </source>
</evidence>
<evidence type="ECO:0000256" key="14">
    <source>
        <dbReference type="ARBA" id="ARBA00024827"/>
    </source>
</evidence>
<dbReference type="GO" id="GO:0016301">
    <property type="term" value="F:kinase activity"/>
    <property type="evidence" value="ECO:0007669"/>
    <property type="project" value="UniProtKB-KW"/>
</dbReference>
<evidence type="ECO:0000313" key="20">
    <source>
        <dbReference type="Proteomes" id="UP001382727"/>
    </source>
</evidence>
<keyword evidence="6" id="KW-0004">4Fe-4S</keyword>
<evidence type="ECO:0000313" key="19">
    <source>
        <dbReference type="EMBL" id="WXB75303.1"/>
    </source>
</evidence>
<proteinExistence type="predicted"/>
<dbReference type="PROSITE" id="PS50109">
    <property type="entry name" value="HIS_KIN"/>
    <property type="match status" value="1"/>
</dbReference>
<dbReference type="SUPFAM" id="SSF55874">
    <property type="entry name" value="ATPase domain of HSP90 chaperone/DNA topoisomerase II/histidine kinase"/>
    <property type="match status" value="1"/>
</dbReference>
<comment type="catalytic activity">
    <reaction evidence="1">
        <text>ATP + protein L-histidine = ADP + protein N-phospho-L-histidine.</text>
        <dbReference type="EC" id="2.7.13.3"/>
    </reaction>
</comment>
<dbReference type="InterPro" id="IPR004358">
    <property type="entry name" value="Sig_transdc_His_kin-like_C"/>
</dbReference>
<dbReference type="PANTHER" id="PTHR24421">
    <property type="entry name" value="NITRATE/NITRITE SENSOR PROTEIN NARX-RELATED"/>
    <property type="match status" value="1"/>
</dbReference>
<evidence type="ECO:0000256" key="17">
    <source>
        <dbReference type="SAM" id="Phobius"/>
    </source>
</evidence>
<evidence type="ECO:0000256" key="10">
    <source>
        <dbReference type="ARBA" id="ARBA00022777"/>
    </source>
</evidence>
<feature type="transmembrane region" description="Helical" evidence="17">
    <location>
        <begin position="90"/>
        <end position="107"/>
    </location>
</feature>
<feature type="region of interest" description="Disordered" evidence="16">
    <location>
        <begin position="1"/>
        <end position="24"/>
    </location>
</feature>
<evidence type="ECO:0000256" key="3">
    <source>
        <dbReference type="ARBA" id="ARBA00004496"/>
    </source>
</evidence>
<dbReference type="PANTHER" id="PTHR24421:SF62">
    <property type="entry name" value="SENSORY TRANSDUCTION HISTIDINE KINASE"/>
    <property type="match status" value="1"/>
</dbReference>
<dbReference type="PIRSF" id="PIRSF037434">
    <property type="entry name" value="STHK_ChrS"/>
    <property type="match status" value="1"/>
</dbReference>
<dbReference type="EC" id="2.7.13.3" evidence="4"/>
<dbReference type="Proteomes" id="UP001382727">
    <property type="component" value="Chromosome"/>
</dbReference>
<dbReference type="InterPro" id="IPR005467">
    <property type="entry name" value="His_kinase_dom"/>
</dbReference>
<evidence type="ECO:0000256" key="13">
    <source>
        <dbReference type="ARBA" id="ARBA00023014"/>
    </source>
</evidence>
<gene>
    <name evidence="19" type="ORF">V1351_10075</name>
</gene>
<keyword evidence="17" id="KW-0472">Membrane</keyword>
<accession>A0ABZ2ME57</accession>
<dbReference type="Pfam" id="PF07730">
    <property type="entry name" value="HisKA_3"/>
    <property type="match status" value="1"/>
</dbReference>
<dbReference type="InterPro" id="IPR050482">
    <property type="entry name" value="Sensor_HK_TwoCompSys"/>
</dbReference>
<keyword evidence="13" id="KW-0411">Iron-sulfur</keyword>
<feature type="transmembrane region" description="Helical" evidence="17">
    <location>
        <begin position="65"/>
        <end position="84"/>
    </location>
</feature>
<evidence type="ECO:0000256" key="8">
    <source>
        <dbReference type="ARBA" id="ARBA00022679"/>
    </source>
</evidence>
<evidence type="ECO:0000256" key="7">
    <source>
        <dbReference type="ARBA" id="ARBA00022490"/>
    </source>
</evidence>
<feature type="region of interest" description="Disordered" evidence="16">
    <location>
        <begin position="369"/>
        <end position="388"/>
    </location>
</feature>
<feature type="transmembrane region" description="Helical" evidence="17">
    <location>
        <begin position="150"/>
        <end position="171"/>
    </location>
</feature>
<feature type="transmembrane region" description="Helical" evidence="17">
    <location>
        <begin position="119"/>
        <end position="144"/>
    </location>
</feature>
<dbReference type="PRINTS" id="PR00344">
    <property type="entry name" value="BCTRLSENSOR"/>
</dbReference>
<dbReference type="InterPro" id="IPR036890">
    <property type="entry name" value="HATPase_C_sf"/>
</dbReference>
<keyword evidence="7" id="KW-0963">Cytoplasm</keyword>
<dbReference type="Gene3D" id="1.20.5.1930">
    <property type="match status" value="1"/>
</dbReference>
<keyword evidence="20" id="KW-1185">Reference proteome</keyword>
<sequence>MSAPDVSGPGATPHARLAGPVGVPGEESVAGGTARWLRWGQHALLAALAAICLTRAVAAGAHPAAEVGALLVFVAWYLVGIPLARRGVGGAAWFLVLSLLWGVLVLVSPENVWLAFPLWLLAGHLLPLVGGVLVSVLILVVVVAEPVRQVGGTSFAAVIGPLIGMVVALGISRAQMALVRDGIERQRLITSLYSAQEETAALTDELARLQRAAGATSERTRLSRDIHDGIAQGFSSILLLARAARAEEDTTRVRELLAHLETSAAEGLEESRRVVGALAPADLDEGGLVAALHRVTERFEAESGVTARIVTTGSVPPVPTTTEVALLRYVQGALANVRTHARAESVVVSLDGSTESIRVDVVDDGQGFDTTDWTTRTPRSPGDGGYGLRATRTRLRELGGGLALESAPGEGTVVSAWLPVHDHGADGDSR</sequence>
<comment type="cofactor">
    <cofactor evidence="2">
        <name>[4Fe-4S] cluster</name>
        <dbReference type="ChEBI" id="CHEBI:49883"/>
    </cofactor>
</comment>
<evidence type="ECO:0000256" key="11">
    <source>
        <dbReference type="ARBA" id="ARBA00023004"/>
    </source>
</evidence>
<comment type="subcellular location">
    <subcellularLocation>
        <location evidence="3">Cytoplasm</location>
    </subcellularLocation>
</comment>
<evidence type="ECO:0000256" key="12">
    <source>
        <dbReference type="ARBA" id="ARBA00023012"/>
    </source>
</evidence>
<evidence type="ECO:0000256" key="5">
    <source>
        <dbReference type="ARBA" id="ARBA00017322"/>
    </source>
</evidence>
<comment type="function">
    <text evidence="14">Member of the two-component regulatory system NreB/NreC involved in the control of dissimilatory nitrate/nitrite reduction in response to oxygen. NreB functions as a direct oxygen sensor histidine kinase which is autophosphorylated, in the absence of oxygen, probably at the conserved histidine residue, and transfers its phosphate group probably to a conserved aspartate residue of NreC. NreB/NreC activates the expression of the nitrate (narGHJI) and nitrite (nir) reductase operons, as well as the putative nitrate transporter gene narT.</text>
</comment>
<keyword evidence="9" id="KW-0479">Metal-binding</keyword>
<keyword evidence="17" id="KW-1133">Transmembrane helix</keyword>
<evidence type="ECO:0000259" key="18">
    <source>
        <dbReference type="PROSITE" id="PS50109"/>
    </source>
</evidence>
<dbReference type="InterPro" id="IPR011712">
    <property type="entry name" value="Sig_transdc_His_kin_sub3_dim/P"/>
</dbReference>
<feature type="domain" description="Histidine kinase" evidence="18">
    <location>
        <begin position="326"/>
        <end position="422"/>
    </location>
</feature>
<keyword evidence="10 19" id="KW-0418">Kinase</keyword>
<evidence type="ECO:0000256" key="2">
    <source>
        <dbReference type="ARBA" id="ARBA00001966"/>
    </source>
</evidence>
<evidence type="ECO:0000256" key="6">
    <source>
        <dbReference type="ARBA" id="ARBA00022485"/>
    </source>
</evidence>
<organism evidence="19 20">
    <name type="scientific">Janibacter alittae</name>
    <dbReference type="NCBI Taxonomy" id="3115209"/>
    <lineage>
        <taxon>Bacteria</taxon>
        <taxon>Bacillati</taxon>
        <taxon>Actinomycetota</taxon>
        <taxon>Actinomycetes</taxon>
        <taxon>Micrococcales</taxon>
        <taxon>Intrasporangiaceae</taxon>
        <taxon>Janibacter</taxon>
    </lineage>
</organism>
<dbReference type="CDD" id="cd16917">
    <property type="entry name" value="HATPase_UhpB-NarQ-NarX-like"/>
    <property type="match status" value="1"/>
</dbReference>
<dbReference type="EMBL" id="CP144913">
    <property type="protein sequence ID" value="WXB75303.1"/>
    <property type="molecule type" value="Genomic_DNA"/>
</dbReference>
<keyword evidence="17" id="KW-0812">Transmembrane</keyword>
<dbReference type="InterPro" id="IPR003594">
    <property type="entry name" value="HATPase_dom"/>
</dbReference>